<protein>
    <submittedName>
        <fullName evidence="1">Uncharacterized protein</fullName>
    </submittedName>
</protein>
<comment type="caution">
    <text evidence="1">The sequence shown here is derived from an EMBL/GenBank/DDBJ whole genome shotgun (WGS) entry which is preliminary data.</text>
</comment>
<feature type="non-terminal residue" evidence="1">
    <location>
        <position position="1"/>
    </location>
</feature>
<reference evidence="1" key="1">
    <citation type="journal article" date="2023" name="IScience">
        <title>Live-bearing cockroach genome reveals convergent evolutionary mechanisms linked to viviparity in insects and beyond.</title>
        <authorList>
            <person name="Fouks B."/>
            <person name="Harrison M.C."/>
            <person name="Mikhailova A.A."/>
            <person name="Marchal E."/>
            <person name="English S."/>
            <person name="Carruthers M."/>
            <person name="Jennings E.C."/>
            <person name="Chiamaka E.L."/>
            <person name="Frigard R.A."/>
            <person name="Pippel M."/>
            <person name="Attardo G.M."/>
            <person name="Benoit J.B."/>
            <person name="Bornberg-Bauer E."/>
            <person name="Tobe S.S."/>
        </authorList>
    </citation>
    <scope>NUCLEOTIDE SEQUENCE</scope>
    <source>
        <strain evidence="1">Stay&amp;Tobe</strain>
    </source>
</reference>
<accession>A0AAD8AEC2</accession>
<gene>
    <name evidence="1" type="ORF">L9F63_011677</name>
</gene>
<organism evidence="1 2">
    <name type="scientific">Diploptera punctata</name>
    <name type="common">Pacific beetle cockroach</name>
    <dbReference type="NCBI Taxonomy" id="6984"/>
    <lineage>
        <taxon>Eukaryota</taxon>
        <taxon>Metazoa</taxon>
        <taxon>Ecdysozoa</taxon>
        <taxon>Arthropoda</taxon>
        <taxon>Hexapoda</taxon>
        <taxon>Insecta</taxon>
        <taxon>Pterygota</taxon>
        <taxon>Neoptera</taxon>
        <taxon>Polyneoptera</taxon>
        <taxon>Dictyoptera</taxon>
        <taxon>Blattodea</taxon>
        <taxon>Blaberoidea</taxon>
        <taxon>Blaberidae</taxon>
        <taxon>Diplopterinae</taxon>
        <taxon>Diploptera</taxon>
    </lineage>
</organism>
<reference evidence="1" key="2">
    <citation type="submission" date="2023-05" db="EMBL/GenBank/DDBJ databases">
        <authorList>
            <person name="Fouks B."/>
        </authorList>
    </citation>
    <scope>NUCLEOTIDE SEQUENCE</scope>
    <source>
        <strain evidence="1">Stay&amp;Tobe</strain>
        <tissue evidence="1">Testes</tissue>
    </source>
</reference>
<feature type="non-terminal residue" evidence="1">
    <location>
        <position position="57"/>
    </location>
</feature>
<evidence type="ECO:0000313" key="1">
    <source>
        <dbReference type="EMBL" id="KAJ9597456.1"/>
    </source>
</evidence>
<dbReference type="AlphaFoldDB" id="A0AAD8AEC2"/>
<name>A0AAD8AEC2_DIPPU</name>
<evidence type="ECO:0000313" key="2">
    <source>
        <dbReference type="Proteomes" id="UP001233999"/>
    </source>
</evidence>
<proteinExistence type="predicted"/>
<keyword evidence="2" id="KW-1185">Reference proteome</keyword>
<sequence>PTSLNSFFSRLHFNTNYKKLTGVQKNLYYFLITPSEDLKFDEQNKRNDGNTAGFRFD</sequence>
<dbReference type="Proteomes" id="UP001233999">
    <property type="component" value="Unassembled WGS sequence"/>
</dbReference>
<dbReference type="EMBL" id="JASPKZ010001607">
    <property type="protein sequence ID" value="KAJ9597456.1"/>
    <property type="molecule type" value="Genomic_DNA"/>
</dbReference>